<dbReference type="CDD" id="cd20085">
    <property type="entry name" value="XPF_nuclease_Mms4"/>
    <property type="match status" value="1"/>
</dbReference>
<comment type="similarity">
    <text evidence="3">Belongs to the EME1/MMS4 family.</text>
</comment>
<keyword evidence="7" id="KW-0227">DNA damage</keyword>
<evidence type="ECO:0000256" key="2">
    <source>
        <dbReference type="ARBA" id="ARBA00004123"/>
    </source>
</evidence>
<feature type="compositionally biased region" description="Polar residues" evidence="14">
    <location>
        <begin position="282"/>
        <end position="292"/>
    </location>
</feature>
<evidence type="ECO:0000256" key="12">
    <source>
        <dbReference type="ARBA" id="ARBA00023242"/>
    </source>
</evidence>
<dbReference type="InterPro" id="IPR033310">
    <property type="entry name" value="Mms4/EME1/EME2"/>
</dbReference>
<dbReference type="Gene3D" id="3.40.50.10130">
    <property type="match status" value="1"/>
</dbReference>
<keyword evidence="10" id="KW-0233">DNA recombination</keyword>
<comment type="cofactor">
    <cofactor evidence="1">
        <name>Mg(2+)</name>
        <dbReference type="ChEBI" id="CHEBI:18420"/>
    </cofactor>
</comment>
<dbReference type="Gene3D" id="1.10.150.670">
    <property type="entry name" value="Crossover junction endonuclease EME1, DNA-binding domain"/>
    <property type="match status" value="1"/>
</dbReference>
<keyword evidence="5" id="KW-0479">Metal-binding</keyword>
<dbReference type="InterPro" id="IPR047521">
    <property type="entry name" value="XPF_nuclease_EME1_ascomycetes"/>
</dbReference>
<evidence type="ECO:0000256" key="5">
    <source>
        <dbReference type="ARBA" id="ARBA00022723"/>
    </source>
</evidence>
<evidence type="ECO:0000256" key="9">
    <source>
        <dbReference type="ARBA" id="ARBA00022842"/>
    </source>
</evidence>
<sequence length="683" mass="75911">MAPEIISLLSSPEAPPADRKSQAPSQTSEFDDEEFPDIFGSKSGWKTSPAHSSMPTEPIGRTNNIGHGRDNPPKDSNDFLFVADDFDTTGDLGFSAPSKIQASPRTVRNNGSTSRSMTRTSSAAIPTKPSKPLQSSGPRRWNSIADPIQHTSSPMDMNMEDDPFASSSPPKKSPESKQPGRTGLSNDATTTNRTSTKVFDLTSDFSDLSPVQPRPNKGKQKADWDPISSSMPEMSTTRDENRRHPSSPPRPAKRKATVIELDDSDSPNSEDEFPELDKVRADTSTTSHSFSASPRKLKRSKTLPASTGRKRPPPKTQEEKDLEKKQKAEAREAENERKRLEKERAKKEKALQKEKDKALAEVNKVRVNKSVAQIEMIVDIPQSLAPGFNAQVTSLLDELNVDHTTWNSPIDHVVRWRRKVDKTFNEEKDYFEPIPLRIEQEKHISVVIQAAEFVKLATGSEGIDVAAHVLKMKVAFPESTFIYLLEGLDQWFRKNKTARNRQFQNAARNDATAAGAQGRRRNAAHEIVDEEVVEDALLSLQVDHGVLIHKTNAAVETAQWITVFTQHISTIPYRKLRDDISTDAGFSVESGQVKTGETVKETYIMMLQEVARVTAPMAYGIAAEYPTITDLLRGLERAGPLALEDLRKSANKDGRLTDQRIGPAISKRLYKILTCRDPTSTEV</sequence>
<keyword evidence="4" id="KW-0540">Nuclease</keyword>
<feature type="compositionally biased region" description="Polar residues" evidence="14">
    <location>
        <begin position="98"/>
        <end position="111"/>
    </location>
</feature>
<evidence type="ECO:0000259" key="15">
    <source>
        <dbReference type="SMART" id="SM00891"/>
    </source>
</evidence>
<dbReference type="InterPro" id="IPR006166">
    <property type="entry name" value="ERCC4_domain"/>
</dbReference>
<feature type="compositionally biased region" description="Polar residues" evidence="14">
    <location>
        <begin position="183"/>
        <end position="197"/>
    </location>
</feature>
<feature type="domain" description="ERCC4" evidence="15">
    <location>
        <begin position="375"/>
        <end position="636"/>
    </location>
</feature>
<keyword evidence="6" id="KW-0255">Endonuclease</keyword>
<comment type="caution">
    <text evidence="16">The sequence shown here is derived from an EMBL/GenBank/DDBJ whole genome shotgun (WGS) entry which is preliminary data.</text>
</comment>
<dbReference type="InterPro" id="IPR042530">
    <property type="entry name" value="EME1/EME2_C"/>
</dbReference>
<dbReference type="Proteomes" id="UP001408356">
    <property type="component" value="Unassembled WGS sequence"/>
</dbReference>
<evidence type="ECO:0000313" key="17">
    <source>
        <dbReference type="Proteomes" id="UP001408356"/>
    </source>
</evidence>
<feature type="compositionally biased region" description="Acidic residues" evidence="14">
    <location>
        <begin position="260"/>
        <end position="274"/>
    </location>
</feature>
<evidence type="ECO:0000256" key="8">
    <source>
        <dbReference type="ARBA" id="ARBA00022801"/>
    </source>
</evidence>
<feature type="compositionally biased region" description="Basic and acidic residues" evidence="14">
    <location>
        <begin position="67"/>
        <end position="77"/>
    </location>
</feature>
<keyword evidence="9" id="KW-0460">Magnesium</keyword>
<evidence type="ECO:0000256" key="4">
    <source>
        <dbReference type="ARBA" id="ARBA00022722"/>
    </source>
</evidence>
<dbReference type="PANTHER" id="PTHR21077">
    <property type="entry name" value="EME1 PROTEIN"/>
    <property type="match status" value="1"/>
</dbReference>
<dbReference type="PANTHER" id="PTHR21077:SF5">
    <property type="entry name" value="CROSSOVER JUNCTION ENDONUCLEASE MMS4"/>
    <property type="match status" value="1"/>
</dbReference>
<evidence type="ECO:0000256" key="3">
    <source>
        <dbReference type="ARBA" id="ARBA00005313"/>
    </source>
</evidence>
<evidence type="ECO:0000256" key="10">
    <source>
        <dbReference type="ARBA" id="ARBA00023172"/>
    </source>
</evidence>
<dbReference type="SMART" id="SM00891">
    <property type="entry name" value="ERCC4"/>
    <property type="match status" value="1"/>
</dbReference>
<feature type="compositionally biased region" description="Low complexity" evidence="14">
    <location>
        <begin position="112"/>
        <end position="122"/>
    </location>
</feature>
<accession>A0ABR2V3P9</accession>
<evidence type="ECO:0000256" key="14">
    <source>
        <dbReference type="SAM" id="MobiDB-lite"/>
    </source>
</evidence>
<evidence type="ECO:0000256" key="11">
    <source>
        <dbReference type="ARBA" id="ARBA00023204"/>
    </source>
</evidence>
<keyword evidence="12" id="KW-0539">Nucleus</keyword>
<reference evidence="16 17" key="1">
    <citation type="journal article" date="2024" name="J. Plant Pathol.">
        <title>Sequence and assembly of the genome of Seiridium unicorne, isolate CBS 538.82, causal agent of cypress canker disease.</title>
        <authorList>
            <person name="Scali E."/>
            <person name="Rocca G.D."/>
            <person name="Danti R."/>
            <person name="Garbelotto M."/>
            <person name="Barberini S."/>
            <person name="Baroncelli R."/>
            <person name="Emiliani G."/>
        </authorList>
    </citation>
    <scope>NUCLEOTIDE SEQUENCE [LARGE SCALE GENOMIC DNA]</scope>
    <source>
        <strain evidence="16 17">BM-138-508</strain>
    </source>
</reference>
<dbReference type="Pfam" id="PF02732">
    <property type="entry name" value="ERCC4"/>
    <property type="match status" value="1"/>
</dbReference>
<protein>
    <submittedName>
        <fullName evidence="16">ERCC4 domain-containing protein</fullName>
    </submittedName>
</protein>
<keyword evidence="11" id="KW-0234">DNA repair</keyword>
<proteinExistence type="inferred from homology"/>
<evidence type="ECO:0000313" key="16">
    <source>
        <dbReference type="EMBL" id="KAK9421136.1"/>
    </source>
</evidence>
<keyword evidence="8" id="KW-0378">Hydrolase</keyword>
<comment type="subcellular location">
    <subcellularLocation>
        <location evidence="2">Nucleus</location>
    </subcellularLocation>
</comment>
<keyword evidence="13" id="KW-0469">Meiosis</keyword>
<evidence type="ECO:0000256" key="7">
    <source>
        <dbReference type="ARBA" id="ARBA00022763"/>
    </source>
</evidence>
<evidence type="ECO:0000256" key="6">
    <source>
        <dbReference type="ARBA" id="ARBA00022759"/>
    </source>
</evidence>
<feature type="compositionally biased region" description="Basic and acidic residues" evidence="14">
    <location>
        <begin position="316"/>
        <end position="357"/>
    </location>
</feature>
<gene>
    <name evidence="16" type="ORF">SUNI508_05984</name>
</gene>
<keyword evidence="17" id="KW-1185">Reference proteome</keyword>
<feature type="region of interest" description="Disordered" evidence="14">
    <location>
        <begin position="1"/>
        <end position="357"/>
    </location>
</feature>
<feature type="compositionally biased region" description="Polar residues" evidence="14">
    <location>
        <begin position="44"/>
        <end position="65"/>
    </location>
</feature>
<organism evidence="16 17">
    <name type="scientific">Seiridium unicorne</name>
    <dbReference type="NCBI Taxonomy" id="138068"/>
    <lineage>
        <taxon>Eukaryota</taxon>
        <taxon>Fungi</taxon>
        <taxon>Dikarya</taxon>
        <taxon>Ascomycota</taxon>
        <taxon>Pezizomycotina</taxon>
        <taxon>Sordariomycetes</taxon>
        <taxon>Xylariomycetidae</taxon>
        <taxon>Amphisphaeriales</taxon>
        <taxon>Sporocadaceae</taxon>
        <taxon>Seiridium</taxon>
    </lineage>
</organism>
<evidence type="ECO:0000256" key="1">
    <source>
        <dbReference type="ARBA" id="ARBA00001946"/>
    </source>
</evidence>
<dbReference type="EMBL" id="JARVKF010000201">
    <property type="protein sequence ID" value="KAK9421136.1"/>
    <property type="molecule type" value="Genomic_DNA"/>
</dbReference>
<name>A0ABR2V3P9_9PEZI</name>
<evidence type="ECO:0000256" key="13">
    <source>
        <dbReference type="ARBA" id="ARBA00023254"/>
    </source>
</evidence>